<gene>
    <name evidence="1" type="ORF">SDC9_15537</name>
</gene>
<organism evidence="1">
    <name type="scientific">bioreactor metagenome</name>
    <dbReference type="NCBI Taxonomy" id="1076179"/>
    <lineage>
        <taxon>unclassified sequences</taxon>
        <taxon>metagenomes</taxon>
        <taxon>ecological metagenomes</taxon>
    </lineage>
</organism>
<name>A0A644TS30_9ZZZZ</name>
<dbReference type="EMBL" id="VSSQ01000049">
    <property type="protein sequence ID" value="MPL69788.1"/>
    <property type="molecule type" value="Genomic_DNA"/>
</dbReference>
<evidence type="ECO:0000313" key="1">
    <source>
        <dbReference type="EMBL" id="MPL69788.1"/>
    </source>
</evidence>
<dbReference type="AlphaFoldDB" id="A0A644TS30"/>
<accession>A0A644TS30</accession>
<protein>
    <submittedName>
        <fullName evidence="1">Uncharacterized protein</fullName>
    </submittedName>
</protein>
<sequence>MKQSILLILLVLSLINNSFGQTDTIVLKIHPIIGDTIDAIENQRYRLFTENSESFRYAVVVKIKNNVKAFLTYVNDSIKVLDYSIEQVIQDGTQIDRI</sequence>
<reference evidence="1" key="1">
    <citation type="submission" date="2019-08" db="EMBL/GenBank/DDBJ databases">
        <authorList>
            <person name="Kucharzyk K."/>
            <person name="Murdoch R.W."/>
            <person name="Higgins S."/>
            <person name="Loffler F."/>
        </authorList>
    </citation>
    <scope>NUCLEOTIDE SEQUENCE</scope>
</reference>
<comment type="caution">
    <text evidence="1">The sequence shown here is derived from an EMBL/GenBank/DDBJ whole genome shotgun (WGS) entry which is preliminary data.</text>
</comment>
<proteinExistence type="predicted"/>